<dbReference type="InParanoid" id="S0EX03"/>
<name>S0EX03_CHTCT</name>
<proteinExistence type="predicted"/>
<sequence length="69" mass="7819">MRSILTPAQKAANALKRAERALRDWQDDPASPRRDVDKMLAALAELRMLVQAHLLEEIEQRTASPPSNR</sequence>
<dbReference type="PATRIC" id="fig|1303518.3.peg.2197"/>
<dbReference type="AlphaFoldDB" id="S0EX03"/>
<dbReference type="RefSeq" id="WP_016483453.1">
    <property type="nucleotide sequence ID" value="NC_021487.1"/>
</dbReference>
<dbReference type="KEGG" id="ccz:CCALI_02123"/>
<organism evidence="1 2">
    <name type="scientific">Chthonomonas calidirosea (strain DSM 23976 / ICMP 18418 / T49)</name>
    <dbReference type="NCBI Taxonomy" id="1303518"/>
    <lineage>
        <taxon>Bacteria</taxon>
        <taxon>Bacillati</taxon>
        <taxon>Armatimonadota</taxon>
        <taxon>Chthonomonadia</taxon>
        <taxon>Chthonomonadales</taxon>
        <taxon>Chthonomonadaceae</taxon>
        <taxon>Chthonomonas</taxon>
    </lineage>
</organism>
<dbReference type="STRING" id="454171.CP488_01967"/>
<reference evidence="2" key="1">
    <citation type="submission" date="2013-03" db="EMBL/GenBank/DDBJ databases">
        <title>Genome sequence of Chthonomonas calidirosea, the first sequenced genome from the Armatimonadetes phylum (formally candidate division OP10).</title>
        <authorList>
            <person name="Lee K.C.Y."/>
            <person name="Morgan X.C."/>
            <person name="Dunfield P.F."/>
            <person name="Tamas I."/>
            <person name="Houghton K.M."/>
            <person name="Vyssotski M."/>
            <person name="Ryan J.L.J."/>
            <person name="Lagutin K."/>
            <person name="McDonald I.R."/>
            <person name="Stott M.B."/>
        </authorList>
    </citation>
    <scope>NUCLEOTIDE SEQUENCE [LARGE SCALE GENOMIC DNA]</scope>
    <source>
        <strain evidence="2">DSM 23976 / ICMP 18418 / T49</strain>
    </source>
</reference>
<gene>
    <name evidence="1" type="ORF">CCALI_02123</name>
</gene>
<dbReference type="Proteomes" id="UP000014227">
    <property type="component" value="Chromosome I"/>
</dbReference>
<keyword evidence="2" id="KW-1185">Reference proteome</keyword>
<dbReference type="HOGENOM" id="CLU_2768339_0_0_0"/>
<evidence type="ECO:0000313" key="2">
    <source>
        <dbReference type="Proteomes" id="UP000014227"/>
    </source>
</evidence>
<dbReference type="EMBL" id="HF951689">
    <property type="protein sequence ID" value="CCW35930.1"/>
    <property type="molecule type" value="Genomic_DNA"/>
</dbReference>
<evidence type="ECO:0000313" key="1">
    <source>
        <dbReference type="EMBL" id="CCW35930.1"/>
    </source>
</evidence>
<protein>
    <submittedName>
        <fullName evidence="1">Uncharacterized protein</fullName>
    </submittedName>
</protein>
<accession>S0EX03</accession>